<dbReference type="SUPFAM" id="SSF48256">
    <property type="entry name" value="Citrate synthase"/>
    <property type="match status" value="1"/>
</dbReference>
<protein>
    <recommendedName>
        <fullName evidence="3">Citrate synthase</fullName>
    </recommendedName>
</protein>
<dbReference type="InterPro" id="IPR016142">
    <property type="entry name" value="Citrate_synth-like_lrg_a-sub"/>
</dbReference>
<dbReference type="Proteomes" id="UP001467690">
    <property type="component" value="Unassembled WGS sequence"/>
</dbReference>
<organism evidence="1 2">
    <name type="scientific">Catenovulum sediminis</name>
    <dbReference type="NCBI Taxonomy" id="1740262"/>
    <lineage>
        <taxon>Bacteria</taxon>
        <taxon>Pseudomonadati</taxon>
        <taxon>Pseudomonadota</taxon>
        <taxon>Gammaproteobacteria</taxon>
        <taxon>Alteromonadales</taxon>
        <taxon>Alteromonadaceae</taxon>
        <taxon>Catenovulum</taxon>
    </lineage>
</organism>
<dbReference type="Gene3D" id="1.10.580.10">
    <property type="entry name" value="Citrate Synthase, domain 1"/>
    <property type="match status" value="1"/>
</dbReference>
<accession>A0ABV1RG14</accession>
<evidence type="ECO:0000313" key="2">
    <source>
        <dbReference type="Proteomes" id="UP001467690"/>
    </source>
</evidence>
<evidence type="ECO:0008006" key="3">
    <source>
        <dbReference type="Google" id="ProtNLM"/>
    </source>
</evidence>
<comment type="caution">
    <text evidence="1">The sequence shown here is derived from an EMBL/GenBank/DDBJ whole genome shotgun (WGS) entry which is preliminary data.</text>
</comment>
<dbReference type="RefSeq" id="WP_143871140.1">
    <property type="nucleotide sequence ID" value="NZ_CP041660.1"/>
</dbReference>
<dbReference type="InterPro" id="IPR036969">
    <property type="entry name" value="Citrate_synthase_sf"/>
</dbReference>
<dbReference type="EMBL" id="JBELOE010000152">
    <property type="protein sequence ID" value="MER2491867.1"/>
    <property type="molecule type" value="Genomic_DNA"/>
</dbReference>
<sequence>MAQSTPTDKKGFLYSKKQETQICYEKPAADNPYLTEKRYLFGYDHEQLCNQVSYVEQLYLLIKGELPNVEQSKLLNYIMSALLNLGPREPCIAGSMTAAISKCRTEHILPIGLQLAGGEHNGAITVAQCTHFLQQHKFTAVQPVVDIIKTGISQQNSSQNFGFGQSFGDVDPIFQRHFAQLLHLLPHNEFLLWCDKLRLALQAENLGLLPTSFAAIGLTCLEIGSREALGLYQLMVAPGILMHGLEQTHKPITSAPLLEDEQYYYEAKK</sequence>
<name>A0ABV1RG14_9ALTE</name>
<gene>
    <name evidence="1" type="ORF">ABS311_08215</name>
</gene>
<reference evidence="1 2" key="1">
    <citation type="submission" date="2024-06" db="EMBL/GenBank/DDBJ databases">
        <authorList>
            <person name="Chen R.Y."/>
        </authorList>
    </citation>
    <scope>NUCLEOTIDE SEQUENCE [LARGE SCALE GENOMIC DNA]</scope>
    <source>
        <strain evidence="1 2">D2</strain>
    </source>
</reference>
<evidence type="ECO:0000313" key="1">
    <source>
        <dbReference type="EMBL" id="MER2491867.1"/>
    </source>
</evidence>
<keyword evidence="2" id="KW-1185">Reference proteome</keyword>
<proteinExistence type="predicted"/>